<protein>
    <submittedName>
        <fullName evidence="3">Alpha/beta hydrolase</fullName>
    </submittedName>
</protein>
<dbReference type="Pfam" id="PF00561">
    <property type="entry name" value="Abhydrolase_1"/>
    <property type="match status" value="1"/>
</dbReference>
<dbReference type="GO" id="GO:0016787">
    <property type="term" value="F:hydrolase activity"/>
    <property type="evidence" value="ECO:0007669"/>
    <property type="project" value="UniProtKB-KW"/>
</dbReference>
<keyword evidence="3" id="KW-0378">Hydrolase</keyword>
<dbReference type="PRINTS" id="PR00111">
    <property type="entry name" value="ABHYDROLASE"/>
</dbReference>
<keyword evidence="4" id="KW-1185">Reference proteome</keyword>
<dbReference type="PANTHER" id="PTHR43689">
    <property type="entry name" value="HYDROLASE"/>
    <property type="match status" value="1"/>
</dbReference>
<gene>
    <name evidence="3" type="ORF">MAE02_22410</name>
</gene>
<dbReference type="Gene3D" id="3.40.50.1820">
    <property type="entry name" value="alpha/beta hydrolase"/>
    <property type="match status" value="1"/>
</dbReference>
<dbReference type="AlphaFoldDB" id="A0A512BRM0"/>
<comment type="caution">
    <text evidence="3">The sequence shown here is derived from an EMBL/GenBank/DDBJ whole genome shotgun (WGS) entry which is preliminary data.</text>
</comment>
<proteinExistence type="predicted"/>
<feature type="domain" description="AB hydrolase-1" evidence="2">
    <location>
        <begin position="86"/>
        <end position="327"/>
    </location>
</feature>
<dbReference type="EMBL" id="BJYU01000025">
    <property type="protein sequence ID" value="GEO14545.1"/>
    <property type="molecule type" value="Genomic_DNA"/>
</dbReference>
<evidence type="ECO:0000259" key="2">
    <source>
        <dbReference type="Pfam" id="PF00561"/>
    </source>
</evidence>
<dbReference type="InterPro" id="IPR029058">
    <property type="entry name" value="AB_hydrolase_fold"/>
</dbReference>
<evidence type="ECO:0000256" key="1">
    <source>
        <dbReference type="SAM" id="Phobius"/>
    </source>
</evidence>
<keyword evidence="1" id="KW-0812">Transmembrane</keyword>
<dbReference type="SUPFAM" id="SSF53474">
    <property type="entry name" value="alpha/beta-Hydrolases"/>
    <property type="match status" value="1"/>
</dbReference>
<name>A0A512BRM0_9HYPH</name>
<sequence>MHGRVKAKDVSARVRRAVKHGSPGGMMSGAAKWLAPALLSAAALGASALYVRKKTRDAERRHPPVGRFVNVDGVRVHYLERGQGEPLVLIHGNGSLIQDFMVSGLVDRLAERYRVIVFDRPGFGYSSRPRRVWTPRAQARLLHRALQWLGVEKAHVLGHSWGTLVAISLAVENPSFVESLVLEGGYYYPTARADVVLFSPPAIPGIGDLMRHTVSPPIASLLLPKMIDKIFAPAPVPDRFHRLFPKELILRPLHLRAASEDTALMIPAAAEMQRHYQELVAPVVIIAGADDQVVEIRRHSERLHHELPGSELIVLPRVGHMVHHTAPDLVIEAVDRAAHRAARAHSAAAQEGTTAAVWP</sequence>
<evidence type="ECO:0000313" key="4">
    <source>
        <dbReference type="Proteomes" id="UP000321085"/>
    </source>
</evidence>
<keyword evidence="1" id="KW-1133">Transmembrane helix</keyword>
<organism evidence="3 4">
    <name type="scientific">Microvirga aerophila</name>
    <dbReference type="NCBI Taxonomy" id="670291"/>
    <lineage>
        <taxon>Bacteria</taxon>
        <taxon>Pseudomonadati</taxon>
        <taxon>Pseudomonadota</taxon>
        <taxon>Alphaproteobacteria</taxon>
        <taxon>Hyphomicrobiales</taxon>
        <taxon>Methylobacteriaceae</taxon>
        <taxon>Microvirga</taxon>
    </lineage>
</organism>
<dbReference type="Proteomes" id="UP000321085">
    <property type="component" value="Unassembled WGS sequence"/>
</dbReference>
<reference evidence="3 4" key="1">
    <citation type="submission" date="2019-07" db="EMBL/GenBank/DDBJ databases">
        <title>Whole genome shotgun sequence of Microvirga aerophila NBRC 106136.</title>
        <authorList>
            <person name="Hosoyama A."/>
            <person name="Uohara A."/>
            <person name="Ohji S."/>
            <person name="Ichikawa N."/>
        </authorList>
    </citation>
    <scope>NUCLEOTIDE SEQUENCE [LARGE SCALE GENOMIC DNA]</scope>
    <source>
        <strain evidence="3 4">NBRC 106136</strain>
    </source>
</reference>
<accession>A0A512BRM0</accession>
<evidence type="ECO:0000313" key="3">
    <source>
        <dbReference type="EMBL" id="GEO14545.1"/>
    </source>
</evidence>
<keyword evidence="1" id="KW-0472">Membrane</keyword>
<dbReference type="InterPro" id="IPR000073">
    <property type="entry name" value="AB_hydrolase_1"/>
</dbReference>
<feature type="transmembrane region" description="Helical" evidence="1">
    <location>
        <begin position="33"/>
        <end position="51"/>
    </location>
</feature>
<dbReference type="PANTHER" id="PTHR43689:SF8">
    <property type="entry name" value="ALPHA_BETA-HYDROLASES SUPERFAMILY PROTEIN"/>
    <property type="match status" value="1"/>
</dbReference>